<evidence type="ECO:0000313" key="1">
    <source>
        <dbReference type="EMBL" id="KOF78809.1"/>
    </source>
</evidence>
<reference evidence="1" key="1">
    <citation type="submission" date="2015-07" db="EMBL/GenBank/DDBJ databases">
        <title>MeaNS - Measles Nucleotide Surveillance Program.</title>
        <authorList>
            <person name="Tran T."/>
            <person name="Druce J."/>
        </authorList>
    </citation>
    <scope>NUCLEOTIDE SEQUENCE</scope>
    <source>
        <strain evidence="1">UCB-OBI-ISO-001</strain>
        <tissue evidence="1">Gonad</tissue>
    </source>
</reference>
<accession>A0A0L8GPQ3</accession>
<gene>
    <name evidence="1" type="ORF">OCBIM_22030282mg</name>
</gene>
<sequence length="92" mass="11211">MCWSFNVCLWREREREIDREREREGLDLLHHCFSYITHKCCILNNPSMHYFFTKLHICDTMHPSMHFTNFTITYKARESYILVYTVSLSLSL</sequence>
<name>A0A0L8GPQ3_OCTBM</name>
<dbReference type="AlphaFoldDB" id="A0A0L8GPQ3"/>
<proteinExistence type="predicted"/>
<organism evidence="1">
    <name type="scientific">Octopus bimaculoides</name>
    <name type="common">California two-spotted octopus</name>
    <dbReference type="NCBI Taxonomy" id="37653"/>
    <lineage>
        <taxon>Eukaryota</taxon>
        <taxon>Metazoa</taxon>
        <taxon>Spiralia</taxon>
        <taxon>Lophotrochozoa</taxon>
        <taxon>Mollusca</taxon>
        <taxon>Cephalopoda</taxon>
        <taxon>Coleoidea</taxon>
        <taxon>Octopodiformes</taxon>
        <taxon>Octopoda</taxon>
        <taxon>Incirrata</taxon>
        <taxon>Octopodidae</taxon>
        <taxon>Octopus</taxon>
    </lineage>
</organism>
<protein>
    <submittedName>
        <fullName evidence="1">Uncharacterized protein</fullName>
    </submittedName>
</protein>
<dbReference type="EMBL" id="KQ420938">
    <property type="protein sequence ID" value="KOF78809.1"/>
    <property type="molecule type" value="Genomic_DNA"/>
</dbReference>